<dbReference type="HAMAP" id="MF_01151">
    <property type="entry name" value="GrpE"/>
    <property type="match status" value="1"/>
</dbReference>
<gene>
    <name evidence="4 8" type="primary">grpE</name>
    <name evidence="8" type="ORF">V5F89_13380</name>
</gene>
<dbReference type="CDD" id="cd00446">
    <property type="entry name" value="GrpE"/>
    <property type="match status" value="1"/>
</dbReference>
<dbReference type="EMBL" id="CP144918">
    <property type="protein sequence ID" value="WWA47236.1"/>
    <property type="molecule type" value="Genomic_DNA"/>
</dbReference>
<dbReference type="PRINTS" id="PR00773">
    <property type="entry name" value="GRPEPROTEIN"/>
</dbReference>
<evidence type="ECO:0000313" key="8">
    <source>
        <dbReference type="EMBL" id="WWA47236.1"/>
    </source>
</evidence>
<dbReference type="RefSeq" id="WP_338446127.1">
    <property type="nucleotide sequence ID" value="NZ_CP144918.1"/>
</dbReference>
<dbReference type="InterPro" id="IPR013805">
    <property type="entry name" value="GrpE_CC"/>
</dbReference>
<accession>A0ABZ2D7M4</accession>
<keyword evidence="2 4" id="KW-0346">Stress response</keyword>
<dbReference type="InterPro" id="IPR009012">
    <property type="entry name" value="GrpE_head"/>
</dbReference>
<dbReference type="SUPFAM" id="SSF58014">
    <property type="entry name" value="Coiled-coil domain of nucleotide exchange factor GrpE"/>
    <property type="match status" value="1"/>
</dbReference>
<dbReference type="Gene3D" id="2.30.22.10">
    <property type="entry name" value="Head domain of nucleotide exchange factor GrpE"/>
    <property type="match status" value="1"/>
</dbReference>
<dbReference type="PROSITE" id="PS01071">
    <property type="entry name" value="GRPE"/>
    <property type="match status" value="1"/>
</dbReference>
<keyword evidence="3 4" id="KW-0143">Chaperone</keyword>
<dbReference type="PANTHER" id="PTHR21237:SF23">
    <property type="entry name" value="GRPE PROTEIN HOMOLOG, MITOCHONDRIAL"/>
    <property type="match status" value="1"/>
</dbReference>
<comment type="function">
    <text evidence="4 5">Participates actively in the response to hyperosmotic and heat shock by preventing the aggregation of stress-denatured proteins, in association with DnaK and GrpE. It is the nucleotide exchange factor for DnaK and may function as a thermosensor. Unfolded proteins bind initially to DnaJ; upon interaction with the DnaJ-bound protein, DnaK hydrolyzes its bound ATP, resulting in the formation of a stable complex. GrpE releases ADP from DnaK; ATP binding to DnaK triggers the release of the substrate protein, thus completing the reaction cycle. Several rounds of ATP-dependent interactions between DnaJ, DnaK and GrpE are required for fully efficient folding.</text>
</comment>
<feature type="region of interest" description="Disordered" evidence="7">
    <location>
        <begin position="1"/>
        <end position="54"/>
    </location>
</feature>
<dbReference type="InterPro" id="IPR000740">
    <property type="entry name" value="GrpE"/>
</dbReference>
<keyword evidence="4" id="KW-0963">Cytoplasm</keyword>
<comment type="similarity">
    <text evidence="1 4 6">Belongs to the GrpE family.</text>
</comment>
<sequence>MSDNDTRKDSEQPRDEAVDKELEGVPEEFLDEAGNKNGGDENSGAEGGGEGDLNDALAALRADLDAAKQDVLYARAETQNVRRRLEKDVQDARSYAATGFARDILSVADNLARALDHVPAALREDEQAKRFVEGIEATMREIEKVFAQHGITRIAATGMPLDPNVHQAMMEVPAEEGQEPGTIVQELQSGYMIKDRLLRPAMVSVAK</sequence>
<name>A0ABZ2D7M4_9SPHN</name>
<evidence type="ECO:0000256" key="7">
    <source>
        <dbReference type="SAM" id="MobiDB-lite"/>
    </source>
</evidence>
<dbReference type="SUPFAM" id="SSF51064">
    <property type="entry name" value="Head domain of nucleotide exchange factor GrpE"/>
    <property type="match status" value="1"/>
</dbReference>
<comment type="subcellular location">
    <subcellularLocation>
        <location evidence="4">Cytoplasm</location>
    </subcellularLocation>
</comment>
<dbReference type="Proteomes" id="UP001335183">
    <property type="component" value="Chromosome"/>
</dbReference>
<dbReference type="Pfam" id="PF01025">
    <property type="entry name" value="GrpE"/>
    <property type="match status" value="1"/>
</dbReference>
<evidence type="ECO:0000256" key="6">
    <source>
        <dbReference type="RuleBase" id="RU004478"/>
    </source>
</evidence>
<evidence type="ECO:0000256" key="1">
    <source>
        <dbReference type="ARBA" id="ARBA00009054"/>
    </source>
</evidence>
<organism evidence="8 9">
    <name type="scientific">Pelagerythrobacter marensis</name>
    <dbReference type="NCBI Taxonomy" id="543877"/>
    <lineage>
        <taxon>Bacteria</taxon>
        <taxon>Pseudomonadati</taxon>
        <taxon>Pseudomonadota</taxon>
        <taxon>Alphaproteobacteria</taxon>
        <taxon>Sphingomonadales</taxon>
        <taxon>Erythrobacteraceae</taxon>
        <taxon>Pelagerythrobacter</taxon>
    </lineage>
</organism>
<dbReference type="Gene3D" id="3.90.20.20">
    <property type="match status" value="1"/>
</dbReference>
<evidence type="ECO:0000256" key="4">
    <source>
        <dbReference type="HAMAP-Rule" id="MF_01151"/>
    </source>
</evidence>
<evidence type="ECO:0000256" key="5">
    <source>
        <dbReference type="RuleBase" id="RU000639"/>
    </source>
</evidence>
<keyword evidence="9" id="KW-1185">Reference proteome</keyword>
<dbReference type="PANTHER" id="PTHR21237">
    <property type="entry name" value="GRPE PROTEIN"/>
    <property type="match status" value="1"/>
</dbReference>
<feature type="compositionally biased region" description="Basic and acidic residues" evidence="7">
    <location>
        <begin position="1"/>
        <end position="23"/>
    </location>
</feature>
<evidence type="ECO:0000313" key="9">
    <source>
        <dbReference type="Proteomes" id="UP001335183"/>
    </source>
</evidence>
<evidence type="ECO:0000256" key="3">
    <source>
        <dbReference type="ARBA" id="ARBA00023186"/>
    </source>
</evidence>
<reference evidence="8 9" key="1">
    <citation type="submission" date="2024-02" db="EMBL/GenBank/DDBJ databases">
        <title>The whole genome sequence of five bacterial samples isolated from Abu Dhabi Sabkha-shore region.</title>
        <authorList>
            <person name="Sudalaimuthuasari N."/>
            <person name="Sarfraz B."/>
            <person name="Tuyisabe J.D."/>
            <person name="Mugisha Ntwali L.D.M."/>
            <person name="Ali A.I.A.A."/>
            <person name="Almansoori S.Z.A."/>
            <person name="Alajami H.S.A."/>
            <person name="Almeqbaali A.A.S."/>
            <person name="Kundu B."/>
            <person name="Saeed E.E."/>
            <person name="Sukumarinath V."/>
            <person name="Mishra A.K."/>
            <person name="Hazzouri K.M."/>
            <person name="Almaskari R."/>
            <person name="Sharma A.K."/>
            <person name="Amiri K.M.A."/>
        </authorList>
    </citation>
    <scope>NUCLEOTIDE SEQUENCE [LARGE SCALE GENOMIC DNA]</scope>
    <source>
        <strain evidence="9">kcgeb_sd</strain>
    </source>
</reference>
<protein>
    <recommendedName>
        <fullName evidence="4 5">Protein GrpE</fullName>
    </recommendedName>
    <alternativeName>
        <fullName evidence="4">HSP-70 cofactor</fullName>
    </alternativeName>
</protein>
<dbReference type="NCBIfam" id="NF010738">
    <property type="entry name" value="PRK14140.1"/>
    <property type="match status" value="1"/>
</dbReference>
<comment type="subunit">
    <text evidence="4">Homodimer.</text>
</comment>
<proteinExistence type="inferred from homology"/>
<evidence type="ECO:0000256" key="2">
    <source>
        <dbReference type="ARBA" id="ARBA00023016"/>
    </source>
</evidence>